<reference evidence="1" key="1">
    <citation type="journal article" date="2014" name="Nat. Commun.">
        <title>Genome sequence of mungbean and insights into evolution within Vigna species.</title>
        <authorList>
            <person name="Kang Y.J."/>
            <person name="Kim S.K."/>
            <person name="Kim M.Y."/>
            <person name="Lestari P."/>
            <person name="Kim K.H."/>
            <person name="Ha B.K."/>
            <person name="Jun T.H."/>
            <person name="Hwang W.J."/>
            <person name="Lee T."/>
            <person name="Lee J."/>
            <person name="Shim S."/>
            <person name="Yoon M.Y."/>
            <person name="Jang Y.E."/>
            <person name="Han K.S."/>
            <person name="Taeprayoon P."/>
            <person name="Yoon N."/>
            <person name="Somta P."/>
            <person name="Tanya P."/>
            <person name="Kim K.S."/>
            <person name="Gwag J.G."/>
            <person name="Moon J.K."/>
            <person name="Lee Y.H."/>
            <person name="Park B.S."/>
            <person name="Bombarely A."/>
            <person name="Doyle J.J."/>
            <person name="Jackson S.A."/>
            <person name="Schafleitner R."/>
            <person name="Srinives P."/>
            <person name="Varshney R.K."/>
            <person name="Lee S.H."/>
        </authorList>
    </citation>
    <scope>NUCLEOTIDE SEQUENCE [LARGE SCALE GENOMIC DNA]</scope>
    <source>
        <strain evidence="1">cv. VC1973A</strain>
    </source>
</reference>
<organism evidence="1 2">
    <name type="scientific">Vigna radiata var. radiata</name>
    <name type="common">Mung bean</name>
    <name type="synonym">Phaseolus aureus</name>
    <dbReference type="NCBI Taxonomy" id="3916"/>
    <lineage>
        <taxon>Eukaryota</taxon>
        <taxon>Viridiplantae</taxon>
        <taxon>Streptophyta</taxon>
        <taxon>Embryophyta</taxon>
        <taxon>Tracheophyta</taxon>
        <taxon>Spermatophyta</taxon>
        <taxon>Magnoliopsida</taxon>
        <taxon>eudicotyledons</taxon>
        <taxon>Gunneridae</taxon>
        <taxon>Pentapetalae</taxon>
        <taxon>rosids</taxon>
        <taxon>fabids</taxon>
        <taxon>Fabales</taxon>
        <taxon>Fabaceae</taxon>
        <taxon>Papilionoideae</taxon>
        <taxon>50 kb inversion clade</taxon>
        <taxon>NPAAA clade</taxon>
        <taxon>indigoferoid/millettioid clade</taxon>
        <taxon>Phaseoleae</taxon>
        <taxon>Vigna</taxon>
    </lineage>
</organism>
<dbReference type="GeneID" id="106763745"/>
<evidence type="ECO:0000313" key="1">
    <source>
        <dbReference type="Proteomes" id="UP000087766"/>
    </source>
</evidence>
<dbReference type="Proteomes" id="UP000087766">
    <property type="component" value="Chromosome 6"/>
</dbReference>
<reference evidence="2" key="2">
    <citation type="submission" date="2025-08" db="UniProtKB">
        <authorList>
            <consortium name="RefSeq"/>
        </authorList>
    </citation>
    <scope>IDENTIFICATION</scope>
    <source>
        <tissue evidence="2">Leaf</tissue>
    </source>
</reference>
<proteinExistence type="predicted"/>
<protein>
    <submittedName>
        <fullName evidence="2">Heat shock 22 kDa protein, mitochondrial-like</fullName>
    </submittedName>
</protein>
<name>A0A1S3UBQ5_VIGRR</name>
<accession>A0A1S3UBQ5</accession>
<dbReference type="RefSeq" id="XP_014503394.1">
    <property type="nucleotide sequence ID" value="XM_014647908.1"/>
</dbReference>
<dbReference type="KEGG" id="vra:106763745"/>
<gene>
    <name evidence="2" type="primary">LOC106763745</name>
</gene>
<dbReference type="AlphaFoldDB" id="A0A1S3UBQ5"/>
<evidence type="ECO:0000313" key="2">
    <source>
        <dbReference type="RefSeq" id="XP_014503394.1"/>
    </source>
</evidence>
<dbReference type="OrthoDB" id="1431247at2759"/>
<dbReference type="STRING" id="3916.A0A1S3UBQ5"/>
<keyword evidence="1" id="KW-1185">Reference proteome</keyword>
<sequence length="100" mass="11082">MASSLITKRFFSSSLLSKSIIRPAASASRSKFSSPRTARRDDIFSDVLDPFFPTRSLSQVLNMMDQFISFLASENDIKSSLSLPLLIPPPAIEVDTPLFI</sequence>